<dbReference type="PRINTS" id="PR00237">
    <property type="entry name" value="GPCRRHODOPSN"/>
</dbReference>
<evidence type="ECO:0000313" key="11">
    <source>
        <dbReference type="EMBL" id="CAG2209320.1"/>
    </source>
</evidence>
<keyword evidence="5 9" id="KW-0472">Membrane</keyword>
<evidence type="ECO:0000313" key="12">
    <source>
        <dbReference type="Proteomes" id="UP000683360"/>
    </source>
</evidence>
<evidence type="ECO:0000259" key="10">
    <source>
        <dbReference type="PROSITE" id="PS50262"/>
    </source>
</evidence>
<dbReference type="AlphaFoldDB" id="A0A8S3RM51"/>
<reference evidence="11" key="1">
    <citation type="submission" date="2021-03" db="EMBL/GenBank/DDBJ databases">
        <authorList>
            <person name="Bekaert M."/>
        </authorList>
    </citation>
    <scope>NUCLEOTIDE SEQUENCE</scope>
</reference>
<evidence type="ECO:0000256" key="6">
    <source>
        <dbReference type="ARBA" id="ARBA00023170"/>
    </source>
</evidence>
<dbReference type="GO" id="GO:0004930">
    <property type="term" value="F:G protein-coupled receptor activity"/>
    <property type="evidence" value="ECO:0007669"/>
    <property type="project" value="UniProtKB-KW"/>
</dbReference>
<dbReference type="Proteomes" id="UP000683360">
    <property type="component" value="Unassembled WGS sequence"/>
</dbReference>
<evidence type="ECO:0000256" key="4">
    <source>
        <dbReference type="ARBA" id="ARBA00023040"/>
    </source>
</evidence>
<keyword evidence="12" id="KW-1185">Reference proteome</keyword>
<keyword evidence="6" id="KW-0675">Receptor</keyword>
<evidence type="ECO:0000256" key="3">
    <source>
        <dbReference type="ARBA" id="ARBA00022989"/>
    </source>
</evidence>
<proteinExistence type="predicted"/>
<dbReference type="SUPFAM" id="SSF81321">
    <property type="entry name" value="Family A G protein-coupled receptor-like"/>
    <property type="match status" value="1"/>
</dbReference>
<evidence type="ECO:0000256" key="7">
    <source>
        <dbReference type="ARBA" id="ARBA00023224"/>
    </source>
</evidence>
<organism evidence="11 12">
    <name type="scientific">Mytilus edulis</name>
    <name type="common">Blue mussel</name>
    <dbReference type="NCBI Taxonomy" id="6550"/>
    <lineage>
        <taxon>Eukaryota</taxon>
        <taxon>Metazoa</taxon>
        <taxon>Spiralia</taxon>
        <taxon>Lophotrochozoa</taxon>
        <taxon>Mollusca</taxon>
        <taxon>Bivalvia</taxon>
        <taxon>Autobranchia</taxon>
        <taxon>Pteriomorphia</taxon>
        <taxon>Mytilida</taxon>
        <taxon>Mytiloidea</taxon>
        <taxon>Mytilidae</taxon>
        <taxon>Mytilinae</taxon>
        <taxon>Mytilus</taxon>
    </lineage>
</organism>
<dbReference type="InterPro" id="IPR000276">
    <property type="entry name" value="GPCR_Rhodpsn"/>
</dbReference>
<evidence type="ECO:0000256" key="5">
    <source>
        <dbReference type="ARBA" id="ARBA00023136"/>
    </source>
</evidence>
<comment type="caution">
    <text evidence="11">The sequence shown here is derived from an EMBL/GenBank/DDBJ whole genome shotgun (WGS) entry which is preliminary data.</text>
</comment>
<keyword evidence="3 9" id="KW-1133">Transmembrane helix</keyword>
<dbReference type="InterPro" id="IPR017452">
    <property type="entry name" value="GPCR_Rhodpsn_7TM"/>
</dbReference>
<dbReference type="PANTHER" id="PTHR45695:SF9">
    <property type="entry name" value="LEUCOKININ RECEPTOR"/>
    <property type="match status" value="1"/>
</dbReference>
<dbReference type="PROSITE" id="PS50262">
    <property type="entry name" value="G_PROTEIN_RECEP_F1_2"/>
    <property type="match status" value="1"/>
</dbReference>
<keyword evidence="2 9" id="KW-0812">Transmembrane</keyword>
<accession>A0A8S3RM51</accession>
<dbReference type="GO" id="GO:0005886">
    <property type="term" value="C:plasma membrane"/>
    <property type="evidence" value="ECO:0007669"/>
    <property type="project" value="TreeGrafter"/>
</dbReference>
<dbReference type="EMBL" id="CAJPWZ010001150">
    <property type="protein sequence ID" value="CAG2209320.1"/>
    <property type="molecule type" value="Genomic_DNA"/>
</dbReference>
<keyword evidence="4" id="KW-0297">G-protein coupled receptor</keyword>
<feature type="transmembrane region" description="Helical" evidence="9">
    <location>
        <begin position="57"/>
        <end position="81"/>
    </location>
</feature>
<evidence type="ECO:0000256" key="9">
    <source>
        <dbReference type="SAM" id="Phobius"/>
    </source>
</evidence>
<feature type="domain" description="G-protein coupled receptors family 1 profile" evidence="10">
    <location>
        <begin position="73"/>
        <end position="105"/>
    </location>
</feature>
<sequence>MVNDSNGSLVLHPGTPWNQSTFWTQDFNDSNLVLSDFDGIIEAWKQSLITLNQPNTIVLIALYVPVFLTAIIGNLTVLFVIIPNRRMWSVTNNFLLNLAIADLLVPPNPRRTRLRTAVSAPLVPPNPGRTEFRSTVNAPLVPPNPGGTRLGSAVIAPLVPTQETLEERG</sequence>
<dbReference type="OrthoDB" id="5987936at2759"/>
<dbReference type="PANTHER" id="PTHR45695">
    <property type="entry name" value="LEUCOKININ RECEPTOR-RELATED"/>
    <property type="match status" value="1"/>
</dbReference>
<name>A0A8S3RM51_MYTED</name>
<evidence type="ECO:0000256" key="1">
    <source>
        <dbReference type="ARBA" id="ARBA00004141"/>
    </source>
</evidence>
<protein>
    <submittedName>
        <fullName evidence="11">NPFFR1</fullName>
    </submittedName>
</protein>
<dbReference type="Gene3D" id="1.20.1070.10">
    <property type="entry name" value="Rhodopsin 7-helix transmembrane proteins"/>
    <property type="match status" value="1"/>
</dbReference>
<evidence type="ECO:0000256" key="2">
    <source>
        <dbReference type="ARBA" id="ARBA00022692"/>
    </source>
</evidence>
<keyword evidence="7" id="KW-0807">Transducer</keyword>
<comment type="subcellular location">
    <subcellularLocation>
        <location evidence="1">Membrane</location>
        <topology evidence="1">Multi-pass membrane protein</topology>
    </subcellularLocation>
</comment>
<feature type="region of interest" description="Disordered" evidence="8">
    <location>
        <begin position="125"/>
        <end position="145"/>
    </location>
</feature>
<gene>
    <name evidence="11" type="ORF">MEDL_23451</name>
</gene>
<evidence type="ECO:0000256" key="8">
    <source>
        <dbReference type="SAM" id="MobiDB-lite"/>
    </source>
</evidence>